<dbReference type="Proteomes" id="UP000001660">
    <property type="component" value="Chromosome"/>
</dbReference>
<evidence type="ECO:0000313" key="1">
    <source>
        <dbReference type="EMBL" id="CBK41558.1"/>
    </source>
</evidence>
<accession>D8PE99</accession>
<proteinExistence type="predicted"/>
<gene>
    <name evidence="1" type="ORF">NIDE1829</name>
</gene>
<dbReference type="KEGG" id="nde:NIDE1829"/>
<name>D8PE99_9BACT</name>
<reference evidence="1 2" key="1">
    <citation type="journal article" date="2010" name="Proc. Natl. Acad. Sci. U.S.A.">
        <title>A Nitrospira metagenome illuminates the physiology and evolution of globally important nitrite-oxidizing bacteria.</title>
        <authorList>
            <person name="Lucker S."/>
            <person name="Wagner M."/>
            <person name="Maixner F."/>
            <person name="Pelletier E."/>
            <person name="Koch H."/>
            <person name="Vacherie B."/>
            <person name="Rattei T."/>
            <person name="Sinninghe Damste J."/>
            <person name="Spieck E."/>
            <person name="Le Paslier D."/>
            <person name="Daims H."/>
        </authorList>
    </citation>
    <scope>NUCLEOTIDE SEQUENCE [LARGE SCALE GENOMIC DNA]</scope>
</reference>
<evidence type="ECO:0000313" key="2">
    <source>
        <dbReference type="Proteomes" id="UP000001660"/>
    </source>
</evidence>
<dbReference type="AlphaFoldDB" id="D8PE99"/>
<protein>
    <submittedName>
        <fullName evidence="1">Uncharacterized protein</fullName>
    </submittedName>
</protein>
<dbReference type="HOGENOM" id="CLU_2521464_0_0_0"/>
<dbReference type="STRING" id="330214.NIDE1829"/>
<organism evidence="1 2">
    <name type="scientific">Nitrospira defluvii</name>
    <dbReference type="NCBI Taxonomy" id="330214"/>
    <lineage>
        <taxon>Bacteria</taxon>
        <taxon>Pseudomonadati</taxon>
        <taxon>Nitrospirota</taxon>
        <taxon>Nitrospiria</taxon>
        <taxon>Nitrospirales</taxon>
        <taxon>Nitrospiraceae</taxon>
        <taxon>Nitrospira</taxon>
    </lineage>
</organism>
<sequence length="84" mass="9584">MVVYANSITRTETDDKTGEDIDREIHFMKGYTVFNVEQIEGLPAHYYAKPAPRFNPIQRIAHAEQFFAALNADIRQGGTQAYYA</sequence>
<keyword evidence="2" id="KW-1185">Reference proteome</keyword>
<dbReference type="eggNOG" id="COG4227">
    <property type="taxonomic scope" value="Bacteria"/>
</dbReference>
<dbReference type="EMBL" id="FP929003">
    <property type="protein sequence ID" value="CBK41558.1"/>
    <property type="molecule type" value="Genomic_DNA"/>
</dbReference>